<evidence type="ECO:0000313" key="1">
    <source>
        <dbReference type="EMBL" id="CAK5267230.1"/>
    </source>
</evidence>
<proteinExistence type="predicted"/>
<reference evidence="1" key="1">
    <citation type="submission" date="2023-11" db="EMBL/GenBank/DDBJ databases">
        <authorList>
            <person name="De Vega J J."/>
            <person name="De Vega J J."/>
        </authorList>
    </citation>
    <scope>NUCLEOTIDE SEQUENCE</scope>
</reference>
<dbReference type="AlphaFoldDB" id="A0AAD2H381"/>
<name>A0AAD2H381_9AGAR</name>
<gene>
    <name evidence="1" type="ORF">MYCIT1_LOCUS9570</name>
</gene>
<protein>
    <submittedName>
        <fullName evidence="1">Uncharacterized protein</fullName>
    </submittedName>
</protein>
<organism evidence="1 2">
    <name type="scientific">Mycena citricolor</name>
    <dbReference type="NCBI Taxonomy" id="2018698"/>
    <lineage>
        <taxon>Eukaryota</taxon>
        <taxon>Fungi</taxon>
        <taxon>Dikarya</taxon>
        <taxon>Basidiomycota</taxon>
        <taxon>Agaricomycotina</taxon>
        <taxon>Agaricomycetes</taxon>
        <taxon>Agaricomycetidae</taxon>
        <taxon>Agaricales</taxon>
        <taxon>Marasmiineae</taxon>
        <taxon>Mycenaceae</taxon>
        <taxon>Mycena</taxon>
    </lineage>
</organism>
<evidence type="ECO:0000313" key="2">
    <source>
        <dbReference type="Proteomes" id="UP001295794"/>
    </source>
</evidence>
<dbReference type="Proteomes" id="UP001295794">
    <property type="component" value="Unassembled WGS sequence"/>
</dbReference>
<sequence>MLDANPKFAGVSRPSHDNMRCIPRRRFIILALDRNSYLGRYFCSPPLCTKATAQSHSTHSAMLLRSLSFSIALCLLLPALAQGQHDLVVPTDLDCPRGSAPSFVHNNYAFLAPAHEFIHITQSFFNLSWYGANATVVTGKNNVPGATRSGSFAGASFNETLLSYRKDTTSPSPSFLEYTYRGQPGPFVNPTQPWFSVQAQGYIETFRFTGICAKRATLVEVTTHVCSSNQVLAYNYVTQFHDAVLPALGAGLRAPILSGDCPSK</sequence>
<comment type="caution">
    <text evidence="1">The sequence shown here is derived from an EMBL/GenBank/DDBJ whole genome shotgun (WGS) entry which is preliminary data.</text>
</comment>
<accession>A0AAD2H381</accession>
<dbReference type="EMBL" id="CAVNYO010000118">
    <property type="protein sequence ID" value="CAK5267230.1"/>
    <property type="molecule type" value="Genomic_DNA"/>
</dbReference>
<keyword evidence="2" id="KW-1185">Reference proteome</keyword>